<feature type="domain" description="Peroxisomal ATPase PEX1 N-terminal C-lobe" evidence="4">
    <location>
        <begin position="41"/>
        <end position="114"/>
    </location>
</feature>
<dbReference type="GO" id="GO:0005524">
    <property type="term" value="F:ATP binding"/>
    <property type="evidence" value="ECO:0007669"/>
    <property type="project" value="UniProtKB-KW"/>
</dbReference>
<feature type="region of interest" description="Disordered" evidence="3">
    <location>
        <begin position="123"/>
        <end position="146"/>
    </location>
</feature>
<dbReference type="InterPro" id="IPR015342">
    <property type="entry name" value="PEX1-N_C-lobe"/>
</dbReference>
<dbReference type="GO" id="GO:0007031">
    <property type="term" value="P:peroxisome organization"/>
    <property type="evidence" value="ECO:0007669"/>
    <property type="project" value="InterPro"/>
</dbReference>
<dbReference type="GO" id="GO:0005777">
    <property type="term" value="C:peroxisome"/>
    <property type="evidence" value="ECO:0007669"/>
    <property type="project" value="InterPro"/>
</dbReference>
<organism evidence="5">
    <name type="scientific">Clastoptera arizonana</name>
    <name type="common">Arizona spittle bug</name>
    <dbReference type="NCBI Taxonomy" id="38151"/>
    <lineage>
        <taxon>Eukaryota</taxon>
        <taxon>Metazoa</taxon>
        <taxon>Ecdysozoa</taxon>
        <taxon>Arthropoda</taxon>
        <taxon>Hexapoda</taxon>
        <taxon>Insecta</taxon>
        <taxon>Pterygota</taxon>
        <taxon>Neoptera</taxon>
        <taxon>Paraneoptera</taxon>
        <taxon>Hemiptera</taxon>
        <taxon>Auchenorrhyncha</taxon>
        <taxon>Cercopoidea</taxon>
        <taxon>Clastopteridae</taxon>
        <taxon>Clastoptera</taxon>
    </lineage>
</organism>
<evidence type="ECO:0000256" key="2">
    <source>
        <dbReference type="ARBA" id="ARBA00022840"/>
    </source>
</evidence>
<evidence type="ECO:0000313" key="5">
    <source>
        <dbReference type="EMBL" id="JAS30808.1"/>
    </source>
</evidence>
<feature type="non-terminal residue" evidence="5">
    <location>
        <position position="484"/>
    </location>
</feature>
<reference evidence="5" key="1">
    <citation type="submission" date="2015-12" db="EMBL/GenBank/DDBJ databases">
        <title>De novo transcriptome assembly of four potential Pierce s Disease insect vectors from Arizona vineyards.</title>
        <authorList>
            <person name="Tassone E.E."/>
        </authorList>
    </citation>
    <scope>NUCLEOTIDE SEQUENCE</scope>
</reference>
<feature type="non-terminal residue" evidence="5">
    <location>
        <position position="1"/>
    </location>
</feature>
<evidence type="ECO:0000256" key="1">
    <source>
        <dbReference type="ARBA" id="ARBA00022741"/>
    </source>
</evidence>
<evidence type="ECO:0000259" key="4">
    <source>
        <dbReference type="Pfam" id="PF09262"/>
    </source>
</evidence>
<keyword evidence="2" id="KW-0067">ATP-binding</keyword>
<evidence type="ECO:0000256" key="3">
    <source>
        <dbReference type="SAM" id="MobiDB-lite"/>
    </source>
</evidence>
<sequence>TQPMRLNDCTVGINATFAQGLNLIENDLVILKAVETIPIVHRVFMTPLTQDDYDILTVSRSLVENSLLNQVQVIFSKQILTVWVSKSMHLKLHIDELESNELVGRLQQFTELVIGNSNYDRGNGNKKENLNSNHPNVKANEMPKSNENKKSFWGSFSQYLNTNILGIQSEPNFNISSKSDSSNIDSSLNSFIFRTHPIKSLENEIECCKNVHDQNKNPYNIFTTKNSLPKCFREENSSGEIIPILCKLSIVPFKVKLTEKSSSKQEDLPASSNNSEIPNIRSDSICVRLYCISDHCQKFPVVPSKTRIVFVTTLIQQFMKLSIGSKIKLTKYIPKLDTLLCEIYITPIGKSETHHNSSEEDDLTKKFANNLLVGHSHLLNNNAPFPIQNSEGSISYVVVKLIPHELNCWPLTLAELQVCPIIQLSQTIEIFKDFVDSFCDENTTTGDKTFENHPEKLKCYSNILDEAMISLELDLGFTTVHSPC</sequence>
<dbReference type="AlphaFoldDB" id="A0A1B6DYR0"/>
<accession>A0A1B6DYR0</accession>
<dbReference type="InterPro" id="IPR029067">
    <property type="entry name" value="CDC48_domain_2-like_sf"/>
</dbReference>
<dbReference type="EMBL" id="GEDC01006490">
    <property type="protein sequence ID" value="JAS30808.1"/>
    <property type="molecule type" value="Transcribed_RNA"/>
</dbReference>
<gene>
    <name evidence="5" type="ORF">g.27754</name>
</gene>
<dbReference type="Pfam" id="PF09262">
    <property type="entry name" value="PEX-1N"/>
    <property type="match status" value="1"/>
</dbReference>
<name>A0A1B6DYR0_9HEMI</name>
<keyword evidence="1" id="KW-0547">Nucleotide-binding</keyword>
<dbReference type="Gene3D" id="3.10.330.10">
    <property type="match status" value="1"/>
</dbReference>
<dbReference type="SUPFAM" id="SSF54585">
    <property type="entry name" value="Cdc48 domain 2-like"/>
    <property type="match status" value="1"/>
</dbReference>
<proteinExistence type="predicted"/>
<protein>
    <recommendedName>
        <fullName evidence="4">Peroxisomal ATPase PEX1 N-terminal C-lobe domain-containing protein</fullName>
    </recommendedName>
</protein>